<evidence type="ECO:0008006" key="3">
    <source>
        <dbReference type="Google" id="ProtNLM"/>
    </source>
</evidence>
<sequence>MTLVHFTIDIPVQSNISFIGNKNGTVFDYKHDKRGRLIFNYSTNKGETVKMENIIFENFNSFGITFTEILLVFATSDNFYFIINNCTFRNNENRIFRSEITCEERSHSEPSIVFNNCNFYNNTQGIIGVSNESSIFDDNRDECSTIDIKNSIFINNAAIIYSHHSHVEIDNCYFSRIENYSLNNKNIVFYSSRNIFSNLIIKNSIFKYINTQCSLPLIDGENIKLEIFNTSFSNCYTSYGYLIDIRHTKNLCTLFHGDDNIYEIDNSYFYDIKLSNSIPILSDSRFSIFTITNTKFSNITSLFGEQSQYTIKNVQLNSIYINSKAILYFIYNNVVIDNLEVEDIKCVGDDDKSSFLLFDSGEDKKSLNINKLSIKNGVSNGGFIKINGYSNKLVISNSFINNIKSSGSIIESKSKNVKINTNNNTNNIKLL</sequence>
<gene>
    <name evidence="1" type="ORF">LY90DRAFT_676120</name>
</gene>
<name>A0A1Y2AIL5_9FUNG</name>
<keyword evidence="2" id="KW-1185">Reference proteome</keyword>
<accession>A0A1Y2AIL5</accession>
<proteinExistence type="predicted"/>
<evidence type="ECO:0000313" key="1">
    <source>
        <dbReference type="EMBL" id="ORY21775.1"/>
    </source>
</evidence>
<comment type="caution">
    <text evidence="1">The sequence shown here is derived from an EMBL/GenBank/DDBJ whole genome shotgun (WGS) entry which is preliminary data.</text>
</comment>
<dbReference type="AlphaFoldDB" id="A0A1Y2AIL5"/>
<dbReference type="OrthoDB" id="10539891at2759"/>
<protein>
    <recommendedName>
        <fullName evidence="3">Right handed beta helix domain-containing protein</fullName>
    </recommendedName>
</protein>
<evidence type="ECO:0000313" key="2">
    <source>
        <dbReference type="Proteomes" id="UP000193920"/>
    </source>
</evidence>
<dbReference type="EMBL" id="MCOG01000259">
    <property type="protein sequence ID" value="ORY21775.1"/>
    <property type="molecule type" value="Genomic_DNA"/>
</dbReference>
<dbReference type="Proteomes" id="UP000193920">
    <property type="component" value="Unassembled WGS sequence"/>
</dbReference>
<reference evidence="1 2" key="1">
    <citation type="submission" date="2016-08" db="EMBL/GenBank/DDBJ databases">
        <title>A Parts List for Fungal Cellulosomes Revealed by Comparative Genomics.</title>
        <authorList>
            <consortium name="DOE Joint Genome Institute"/>
            <person name="Haitjema C.H."/>
            <person name="Gilmore S.P."/>
            <person name="Henske J.K."/>
            <person name="Solomon K.V."/>
            <person name="De Groot R."/>
            <person name="Kuo A."/>
            <person name="Mondo S.J."/>
            <person name="Salamov A.A."/>
            <person name="Labutti K."/>
            <person name="Zhao Z."/>
            <person name="Chiniquy J."/>
            <person name="Barry K."/>
            <person name="Brewer H.M."/>
            <person name="Purvine S.O."/>
            <person name="Wright A.T."/>
            <person name="Boxma B."/>
            <person name="Van Alen T."/>
            <person name="Hackstein J.H."/>
            <person name="Baker S.E."/>
            <person name="Grigoriev I.V."/>
            <person name="O'Malley M.A."/>
        </authorList>
    </citation>
    <scope>NUCLEOTIDE SEQUENCE [LARGE SCALE GENOMIC DNA]</scope>
    <source>
        <strain evidence="1 2">G1</strain>
    </source>
</reference>
<organism evidence="1 2">
    <name type="scientific">Neocallimastix californiae</name>
    <dbReference type="NCBI Taxonomy" id="1754190"/>
    <lineage>
        <taxon>Eukaryota</taxon>
        <taxon>Fungi</taxon>
        <taxon>Fungi incertae sedis</taxon>
        <taxon>Chytridiomycota</taxon>
        <taxon>Chytridiomycota incertae sedis</taxon>
        <taxon>Neocallimastigomycetes</taxon>
        <taxon>Neocallimastigales</taxon>
        <taxon>Neocallimastigaceae</taxon>
        <taxon>Neocallimastix</taxon>
    </lineage>
</organism>